<evidence type="ECO:0000259" key="10">
    <source>
        <dbReference type="Pfam" id="PF06136"/>
    </source>
</evidence>
<dbReference type="GO" id="GO:0051258">
    <property type="term" value="P:protein polymerization"/>
    <property type="evidence" value="ECO:0007669"/>
    <property type="project" value="UniProtKB-ARBA"/>
</dbReference>
<dbReference type="Proteomes" id="UP000245207">
    <property type="component" value="Unassembled WGS sequence"/>
</dbReference>
<gene>
    <name evidence="11" type="ORF">CTI12_AA157700</name>
</gene>
<dbReference type="PANTHER" id="PTHR31083:SF43">
    <property type="entry name" value="PROTEIN UPSTREAM OF FLC-LIKE"/>
    <property type="match status" value="1"/>
</dbReference>
<protein>
    <recommendedName>
        <fullName evidence="10">SOSEKI DIX-like domain-containing protein</fullName>
    </recommendedName>
</protein>
<organism evidence="11 12">
    <name type="scientific">Artemisia annua</name>
    <name type="common">Sweet wormwood</name>
    <dbReference type="NCBI Taxonomy" id="35608"/>
    <lineage>
        <taxon>Eukaryota</taxon>
        <taxon>Viridiplantae</taxon>
        <taxon>Streptophyta</taxon>
        <taxon>Embryophyta</taxon>
        <taxon>Tracheophyta</taxon>
        <taxon>Spermatophyta</taxon>
        <taxon>Magnoliopsida</taxon>
        <taxon>eudicotyledons</taxon>
        <taxon>Gunneridae</taxon>
        <taxon>Pentapetalae</taxon>
        <taxon>asterids</taxon>
        <taxon>campanulids</taxon>
        <taxon>Asterales</taxon>
        <taxon>Asteraceae</taxon>
        <taxon>Asteroideae</taxon>
        <taxon>Anthemideae</taxon>
        <taxon>Artemisiinae</taxon>
        <taxon>Artemisia</taxon>
    </lineage>
</organism>
<dbReference type="GO" id="GO:0090708">
    <property type="term" value="P:specification of plant organ axis polarity"/>
    <property type="evidence" value="ECO:0007669"/>
    <property type="project" value="UniProtKB-ARBA"/>
</dbReference>
<dbReference type="InterPro" id="IPR021182">
    <property type="entry name" value="SOK_magnoliopsida"/>
</dbReference>
<feature type="region of interest" description="Disordered" evidence="9">
    <location>
        <begin position="203"/>
        <end position="235"/>
    </location>
</feature>
<accession>A0A2U1PFM2</accession>
<comment type="subcellular location">
    <subcellularLocation>
        <location evidence="1">Cell membrane</location>
        <topology evidence="1">Peripheral membrane protein</topology>
        <orientation evidence="1">Cytoplasmic side</orientation>
    </subcellularLocation>
</comment>
<dbReference type="AlphaFoldDB" id="A0A2U1PFM2"/>
<evidence type="ECO:0000256" key="3">
    <source>
        <dbReference type="ARBA" id="ARBA00022475"/>
    </source>
</evidence>
<evidence type="ECO:0000256" key="9">
    <source>
        <dbReference type="SAM" id="MobiDB-lite"/>
    </source>
</evidence>
<keyword evidence="4" id="KW-0132">Cell division</keyword>
<dbReference type="InterPro" id="IPR010369">
    <property type="entry name" value="SOK"/>
</dbReference>
<evidence type="ECO:0000256" key="1">
    <source>
        <dbReference type="ARBA" id="ARBA00004413"/>
    </source>
</evidence>
<keyword evidence="5" id="KW-0472">Membrane</keyword>
<evidence type="ECO:0000256" key="7">
    <source>
        <dbReference type="ARBA" id="ARBA00024211"/>
    </source>
</evidence>
<dbReference type="GO" id="GO:0005886">
    <property type="term" value="C:plasma membrane"/>
    <property type="evidence" value="ECO:0007669"/>
    <property type="project" value="UniProtKB-SubCell"/>
</dbReference>
<dbReference type="EMBL" id="PKPP01001217">
    <property type="protein sequence ID" value="PWA84542.1"/>
    <property type="molecule type" value="Genomic_DNA"/>
</dbReference>
<evidence type="ECO:0000256" key="6">
    <source>
        <dbReference type="ARBA" id="ARBA00023306"/>
    </source>
</evidence>
<reference evidence="11 12" key="1">
    <citation type="journal article" date="2018" name="Mol. Plant">
        <title>The genome of Artemisia annua provides insight into the evolution of Asteraceae family and artemisinin biosynthesis.</title>
        <authorList>
            <person name="Shen Q."/>
            <person name="Zhang L."/>
            <person name="Liao Z."/>
            <person name="Wang S."/>
            <person name="Yan T."/>
            <person name="Shi P."/>
            <person name="Liu M."/>
            <person name="Fu X."/>
            <person name="Pan Q."/>
            <person name="Wang Y."/>
            <person name="Lv Z."/>
            <person name="Lu X."/>
            <person name="Zhang F."/>
            <person name="Jiang W."/>
            <person name="Ma Y."/>
            <person name="Chen M."/>
            <person name="Hao X."/>
            <person name="Li L."/>
            <person name="Tang Y."/>
            <person name="Lv G."/>
            <person name="Zhou Y."/>
            <person name="Sun X."/>
            <person name="Brodelius P.E."/>
            <person name="Rose J.K.C."/>
            <person name="Tang K."/>
        </authorList>
    </citation>
    <scope>NUCLEOTIDE SEQUENCE [LARGE SCALE GENOMIC DNA]</scope>
    <source>
        <strain evidence="12">cv. Huhao1</strain>
        <tissue evidence="11">Leaf</tissue>
    </source>
</reference>
<evidence type="ECO:0000256" key="8">
    <source>
        <dbReference type="ARBA" id="ARBA00046534"/>
    </source>
</evidence>
<dbReference type="OrthoDB" id="1280899at2759"/>
<keyword evidence="12" id="KW-1185">Reference proteome</keyword>
<dbReference type="GO" id="GO:0051301">
    <property type="term" value="P:cell division"/>
    <property type="evidence" value="ECO:0007669"/>
    <property type="project" value="UniProtKB-KW"/>
</dbReference>
<dbReference type="GO" id="GO:0051302">
    <property type="term" value="P:regulation of cell division"/>
    <property type="evidence" value="ECO:0007669"/>
    <property type="project" value="UniProtKB-ARBA"/>
</dbReference>
<dbReference type="GO" id="GO:2000067">
    <property type="term" value="P:regulation of root morphogenesis"/>
    <property type="evidence" value="ECO:0007669"/>
    <property type="project" value="UniProtKB-ARBA"/>
</dbReference>
<comment type="caution">
    <text evidence="11">The sequence shown here is derived from an EMBL/GenBank/DDBJ whole genome shotgun (WGS) entry which is preliminary data.</text>
</comment>
<feature type="domain" description="SOSEKI DIX-like" evidence="10">
    <location>
        <begin position="47"/>
        <end position="135"/>
    </location>
</feature>
<evidence type="ECO:0000313" key="12">
    <source>
        <dbReference type="Proteomes" id="UP000245207"/>
    </source>
</evidence>
<dbReference type="Pfam" id="PF06136">
    <property type="entry name" value="SOK"/>
    <property type="match status" value="1"/>
</dbReference>
<comment type="subunit">
    <text evidence="8">Homodimer. Forms long polymer filaments with other SOKs proteins polymers (e.g. SOK1, SOK2, SOK3 and SOK4) crucial for polar localization and biological activity. Binds to ANGUSTIFOLIA (AN).</text>
</comment>
<evidence type="ECO:0000256" key="4">
    <source>
        <dbReference type="ARBA" id="ARBA00022618"/>
    </source>
</evidence>
<keyword evidence="6" id="KW-0131">Cell cycle</keyword>
<comment type="similarity">
    <text evidence="7">Belongs to the SOSEKI family.</text>
</comment>
<dbReference type="PIRSF" id="PIRSF031043">
    <property type="entry name" value="UCP031043"/>
    <property type="match status" value="1"/>
</dbReference>
<dbReference type="PANTHER" id="PTHR31083">
    <property type="entry name" value="UPSTREAM OF FLC PROTEIN (DUF966)"/>
    <property type="match status" value="1"/>
</dbReference>
<proteinExistence type="inferred from homology"/>
<sequence length="359" mass="40373">MDLISKSPRKTIDQLHYMSKKWKDRKNERSPEYNKVWVEPNSRQRRVAVVYYLTRNGQLEHPHFIEVTLSCSDGLYLRDVIDRLNALRGKGMAALYSWSSKRSYKSGFVWHDLSENDFIYPAHGQEYILKGSELFGNPTSSLTSNSNEPTTPISKNKSWTTIDLHEYKVYSNDSSSSVVRVAANANAATQTDSARHNRRALITNLDENDQHNESFSVTSRSEISPPPSDSSPETLESLMRSDGISIVRSEIDEVNPTVENKTKASSVLMQLITCGSISFRDCGPGVYFKQNPVFTEGCDQVNECAGEGSGENGVVLRRKSIKGKKVLEDKEYFSGSLIETKKEEFPQGLKRSNSYNANG</sequence>
<evidence type="ECO:0000256" key="5">
    <source>
        <dbReference type="ARBA" id="ARBA00023136"/>
    </source>
</evidence>
<keyword evidence="2" id="KW-0217">Developmental protein</keyword>
<evidence type="ECO:0000313" key="11">
    <source>
        <dbReference type="EMBL" id="PWA84542.1"/>
    </source>
</evidence>
<evidence type="ECO:0000256" key="2">
    <source>
        <dbReference type="ARBA" id="ARBA00022473"/>
    </source>
</evidence>
<dbReference type="InterPro" id="IPR048351">
    <property type="entry name" value="SOK_DIX"/>
</dbReference>
<name>A0A2U1PFM2_ARTAN</name>
<dbReference type="STRING" id="35608.A0A2U1PFM2"/>
<keyword evidence="3" id="KW-1003">Cell membrane</keyword>